<keyword evidence="1 2" id="KW-0175">Coiled coil</keyword>
<sequence length="548" mass="60011">MNSAEHSVFAETQQFFIKQRAAIGKLRADNEALKEEMQLENKFSVRPTSSAAAATIESLRQQSDACTQKIGTERARVADLQRRAAQAQAQVEEQRRKMGGLRAAQDCDIQLEKTMTQLENRLDKAIKRLNTRQAETRTLRDNIDGLRKERLALNEALAKLDGQLSAQRQDAARLLRISQSECMGRDKALASIAATRLAGDREVANAEAEWRQLLQLIQQDRKQREVQRGKQLAERAQSTSKLLREDIARGARRASRADGAAADAGEDPSGVASLNKRLEDYAAAFNQISTATGTSGVDALVAVMNAKEDSNFRLFSYVGDINSEAEKLQAHADDVQKELDRYQAAADAQDSERQAKLQALEEQGTEAEAEADSAESREVAAAVRSEALKEGVTLMWQRLGCEVLGLEELLGDGGVTDTNLMQYLGIIEQRVNQLLLEAKVTPAEGTEAAEVEQGPAATQNTTGDKAEGGWDIMKLLPSIYGDPTPTGDPALPAVRKQAQESVAARIADARNETPAAPLPRSRYNTTSVRRAPALMRGRPMAKPTQQRR</sequence>
<proteinExistence type="predicted"/>
<evidence type="ECO:0000256" key="2">
    <source>
        <dbReference type="SAM" id="Coils"/>
    </source>
</evidence>
<dbReference type="InterPro" id="IPR051876">
    <property type="entry name" value="ODA-DC/CCD"/>
</dbReference>
<dbReference type="Pfam" id="PF21773">
    <property type="entry name" value="ODAD1_CC"/>
    <property type="match status" value="1"/>
</dbReference>
<organism evidence="5 6">
    <name type="scientific">Coccomyxa viridis</name>
    <dbReference type="NCBI Taxonomy" id="1274662"/>
    <lineage>
        <taxon>Eukaryota</taxon>
        <taxon>Viridiplantae</taxon>
        <taxon>Chlorophyta</taxon>
        <taxon>core chlorophytes</taxon>
        <taxon>Trebouxiophyceae</taxon>
        <taxon>Trebouxiophyceae incertae sedis</taxon>
        <taxon>Coccomyxaceae</taxon>
        <taxon>Coccomyxa</taxon>
    </lineage>
</organism>
<dbReference type="Proteomes" id="UP001497392">
    <property type="component" value="Unassembled WGS sequence"/>
</dbReference>
<gene>
    <name evidence="5" type="primary">g2711</name>
    <name evidence="5" type="ORF">VP750_LOCUS2324</name>
</gene>
<dbReference type="PANTHER" id="PTHR21694:SF18">
    <property type="entry name" value="COILED-COIL DOMAIN-CONTAINING PROTEIN 63"/>
    <property type="match status" value="1"/>
</dbReference>
<feature type="coiled-coil region" evidence="2">
    <location>
        <begin position="318"/>
        <end position="377"/>
    </location>
</feature>
<comment type="caution">
    <text evidence="5">The sequence shown here is derived from an EMBL/GenBank/DDBJ whole genome shotgun (WGS) entry which is preliminary data.</text>
</comment>
<evidence type="ECO:0000313" key="5">
    <source>
        <dbReference type="EMBL" id="CAL5220665.1"/>
    </source>
</evidence>
<dbReference type="EMBL" id="CAXHTA020000004">
    <property type="protein sequence ID" value="CAL5220665.1"/>
    <property type="molecule type" value="Genomic_DNA"/>
</dbReference>
<evidence type="ECO:0000256" key="3">
    <source>
        <dbReference type="SAM" id="MobiDB-lite"/>
    </source>
</evidence>
<feature type="region of interest" description="Disordered" evidence="3">
    <location>
        <begin position="446"/>
        <end position="468"/>
    </location>
</feature>
<feature type="region of interest" description="Disordered" evidence="3">
    <location>
        <begin position="497"/>
        <end position="548"/>
    </location>
</feature>
<evidence type="ECO:0000313" key="6">
    <source>
        <dbReference type="Proteomes" id="UP001497392"/>
    </source>
</evidence>
<reference evidence="5 6" key="1">
    <citation type="submission" date="2024-06" db="EMBL/GenBank/DDBJ databases">
        <authorList>
            <person name="Kraege A."/>
            <person name="Thomma B."/>
        </authorList>
    </citation>
    <scope>NUCLEOTIDE SEQUENCE [LARGE SCALE GENOMIC DNA]</scope>
</reference>
<evidence type="ECO:0000259" key="4">
    <source>
        <dbReference type="Pfam" id="PF21773"/>
    </source>
</evidence>
<dbReference type="PANTHER" id="PTHR21694">
    <property type="entry name" value="COILED-COIL DOMAIN-CONTAINING PROTEIN 63"/>
    <property type="match status" value="1"/>
</dbReference>
<accession>A0ABP1FQ23</accession>
<keyword evidence="6" id="KW-1185">Reference proteome</keyword>
<evidence type="ECO:0000256" key="1">
    <source>
        <dbReference type="ARBA" id="ARBA00023054"/>
    </source>
</evidence>
<feature type="coiled-coil region" evidence="2">
    <location>
        <begin position="70"/>
        <end position="163"/>
    </location>
</feature>
<dbReference type="InterPro" id="IPR049258">
    <property type="entry name" value="ODAD1_CC"/>
</dbReference>
<protein>
    <submittedName>
        <fullName evidence="5">G2711 protein</fullName>
    </submittedName>
</protein>
<feature type="domain" description="ODAD1 central coiled coil region" evidence="4">
    <location>
        <begin position="112"/>
        <end position="412"/>
    </location>
</feature>
<name>A0ABP1FQ23_9CHLO</name>